<dbReference type="Pfam" id="PF00579">
    <property type="entry name" value="tRNA-synt_1b"/>
    <property type="match status" value="1"/>
</dbReference>
<comment type="subcellular location">
    <subcellularLocation>
        <location evidence="1">Mitochondrion matrix</location>
    </subcellularLocation>
</comment>
<evidence type="ECO:0000256" key="11">
    <source>
        <dbReference type="SAM" id="MobiDB-lite"/>
    </source>
</evidence>
<keyword evidence="7 10" id="KW-0648">Protein biosynthesis</keyword>
<keyword evidence="6 10" id="KW-0067">ATP-binding</keyword>
<dbReference type="InterPro" id="IPR002307">
    <property type="entry name" value="Tyr-tRNA-ligase"/>
</dbReference>
<evidence type="ECO:0000259" key="12">
    <source>
        <dbReference type="Pfam" id="PF16714"/>
    </source>
</evidence>
<organism evidence="13 14">
    <name type="scientific">Akanthomyces lecanii RCEF 1005</name>
    <dbReference type="NCBI Taxonomy" id="1081108"/>
    <lineage>
        <taxon>Eukaryota</taxon>
        <taxon>Fungi</taxon>
        <taxon>Dikarya</taxon>
        <taxon>Ascomycota</taxon>
        <taxon>Pezizomycotina</taxon>
        <taxon>Sordariomycetes</taxon>
        <taxon>Hypocreomycetidae</taxon>
        <taxon>Hypocreales</taxon>
        <taxon>Cordycipitaceae</taxon>
        <taxon>Akanthomyces</taxon>
        <taxon>Cordyceps confragosa</taxon>
    </lineage>
</organism>
<dbReference type="InterPro" id="IPR024088">
    <property type="entry name" value="Tyr-tRNA-ligase_bac-type"/>
</dbReference>
<dbReference type="EMBL" id="AZHF01000001">
    <property type="protein sequence ID" value="OAA81258.1"/>
    <property type="molecule type" value="Genomic_DNA"/>
</dbReference>
<dbReference type="FunFam" id="1.10.240.10:FF:000001">
    <property type="entry name" value="Tyrosine--tRNA ligase"/>
    <property type="match status" value="1"/>
</dbReference>
<dbReference type="PANTHER" id="PTHR11766:SF0">
    <property type="entry name" value="TYROSINE--TRNA LIGASE, MITOCHONDRIAL"/>
    <property type="match status" value="1"/>
</dbReference>
<feature type="region of interest" description="Disordered" evidence="11">
    <location>
        <begin position="597"/>
        <end position="635"/>
    </location>
</feature>
<dbReference type="GO" id="GO:0005829">
    <property type="term" value="C:cytosol"/>
    <property type="evidence" value="ECO:0007669"/>
    <property type="project" value="TreeGrafter"/>
</dbReference>
<dbReference type="STRING" id="1081108.A0A162KXF8"/>
<evidence type="ECO:0000256" key="8">
    <source>
        <dbReference type="ARBA" id="ARBA00023146"/>
    </source>
</evidence>
<dbReference type="GO" id="GO:0003723">
    <property type="term" value="F:RNA binding"/>
    <property type="evidence" value="ECO:0007669"/>
    <property type="project" value="InterPro"/>
</dbReference>
<dbReference type="SUPFAM" id="SSF52374">
    <property type="entry name" value="Nucleotidylyl transferase"/>
    <property type="match status" value="1"/>
</dbReference>
<protein>
    <recommendedName>
        <fullName evidence="10">Tyrosine--tRNA ligase</fullName>
        <ecNumber evidence="10">6.1.1.1</ecNumber>
    </recommendedName>
    <alternativeName>
        <fullName evidence="10">Tyrosyl-tRNA synthetase</fullName>
    </alternativeName>
</protein>
<dbReference type="GO" id="GO:0006437">
    <property type="term" value="P:tyrosyl-tRNA aminoacylation"/>
    <property type="evidence" value="ECO:0007669"/>
    <property type="project" value="InterPro"/>
</dbReference>
<feature type="domain" description="Tyrosyl-tRNA synthetase C-terminal" evidence="12">
    <location>
        <begin position="435"/>
        <end position="551"/>
    </location>
</feature>
<dbReference type="PRINTS" id="PR01040">
    <property type="entry name" value="TRNASYNTHTYR"/>
</dbReference>
<evidence type="ECO:0000256" key="4">
    <source>
        <dbReference type="ARBA" id="ARBA00022664"/>
    </source>
</evidence>
<comment type="catalytic activity">
    <reaction evidence="9 10">
        <text>tRNA(Tyr) + L-tyrosine + ATP = L-tyrosyl-tRNA(Tyr) + AMP + diphosphate + H(+)</text>
        <dbReference type="Rhea" id="RHEA:10220"/>
        <dbReference type="Rhea" id="RHEA-COMP:9706"/>
        <dbReference type="Rhea" id="RHEA-COMP:9707"/>
        <dbReference type="ChEBI" id="CHEBI:15378"/>
        <dbReference type="ChEBI" id="CHEBI:30616"/>
        <dbReference type="ChEBI" id="CHEBI:33019"/>
        <dbReference type="ChEBI" id="CHEBI:58315"/>
        <dbReference type="ChEBI" id="CHEBI:78442"/>
        <dbReference type="ChEBI" id="CHEBI:78536"/>
        <dbReference type="ChEBI" id="CHEBI:456215"/>
        <dbReference type="EC" id="6.1.1.1"/>
    </reaction>
</comment>
<sequence length="635" mass="71827">MAARLSASALAPIRPTSSSICAARQLSHSLSRNQQTRGVAQTHLRKVAEGEERWRIRAEKIQNGEQRHVWDILDERGYIKDVAGNADRIKEVMRIKRIGAYVGIDPTADSLHVGHMLPLMPLFWLWFHGHPAVTLIGGSTARIGDPSGRLQSRDHISNSDISKNITKIHYQLTRLWHNVVQMRIRHGYEDDWAAKRSLLNNNMWLQGLTLYDFIKRLARDTRIGPMLSRDTAKRKLTEGDGMSLGEFIYPLLQGWDFWHMYNKIGVQMQIGGSDQYGNIVAGIESLKTIRATEEAPYARMETGWQHDPVGFTVPLLTDSAGVKFGKSAGNAVWLDEFKTSAFDLYGYFMRRTDDEVERLLKLFTFLPVPKIQTIMEEHNADPSKRIAQHNLAFEFVSLIHGSQKALEEAQQHSFRFGGELPKIVKEPAESSGIVNPNTAPRSDIKLPRSVMKLSPARLLFATGLAPSAAEGQRLVKMQGAYVAAQPGQKRGLVPGNLDWTPMKMWFPEETAKFLLDGRMLILRKGKHNVRIVELVDDDEWKASGAIYPGEAYTGTVRRMKEEIIAQAAERGEELTMTQVNKMLKEKGRQEGLKVANNPDIALPSKAEVRERAKLMRMQKKEDREEKNKGGDEHEW</sequence>
<evidence type="ECO:0000256" key="1">
    <source>
        <dbReference type="ARBA" id="ARBA00004305"/>
    </source>
</evidence>
<dbReference type="Gene3D" id="3.10.290.10">
    <property type="entry name" value="RNA-binding S4 domain"/>
    <property type="match status" value="1"/>
</dbReference>
<evidence type="ECO:0000256" key="7">
    <source>
        <dbReference type="ARBA" id="ARBA00022917"/>
    </source>
</evidence>
<dbReference type="InterPro" id="IPR032005">
    <property type="entry name" value="TyrRSs_C"/>
</dbReference>
<gene>
    <name evidence="13" type="ORF">LEL_00803</name>
</gene>
<dbReference type="GO" id="GO:0006397">
    <property type="term" value="P:mRNA processing"/>
    <property type="evidence" value="ECO:0007669"/>
    <property type="project" value="UniProtKB-KW"/>
</dbReference>
<dbReference type="InterPro" id="IPR001412">
    <property type="entry name" value="aa-tRNA-synth_I_CS"/>
</dbReference>
<evidence type="ECO:0000256" key="6">
    <source>
        <dbReference type="ARBA" id="ARBA00022840"/>
    </source>
</evidence>
<evidence type="ECO:0000256" key="10">
    <source>
        <dbReference type="RuleBase" id="RU361234"/>
    </source>
</evidence>
<dbReference type="AlphaFoldDB" id="A0A162KXF8"/>
<evidence type="ECO:0000313" key="14">
    <source>
        <dbReference type="Proteomes" id="UP000076881"/>
    </source>
</evidence>
<keyword evidence="3 10" id="KW-0436">Ligase</keyword>
<dbReference type="Proteomes" id="UP000076881">
    <property type="component" value="Unassembled WGS sequence"/>
</dbReference>
<dbReference type="OrthoDB" id="337870at2759"/>
<dbReference type="EC" id="6.1.1.1" evidence="10"/>
<evidence type="ECO:0000256" key="2">
    <source>
        <dbReference type="ARBA" id="ARBA00005594"/>
    </source>
</evidence>
<name>A0A162KXF8_CORDF</name>
<evidence type="ECO:0000313" key="13">
    <source>
        <dbReference type="EMBL" id="OAA81258.1"/>
    </source>
</evidence>
<comment type="caution">
    <text evidence="13">The sequence shown here is derived from an EMBL/GenBank/DDBJ whole genome shotgun (WGS) entry which is preliminary data.</text>
</comment>
<proteinExistence type="inferred from homology"/>
<dbReference type="FunFam" id="3.40.50.620:FF:000227">
    <property type="entry name" value="Tyrosine--tRNA ligase"/>
    <property type="match status" value="1"/>
</dbReference>
<dbReference type="PANTHER" id="PTHR11766">
    <property type="entry name" value="TYROSYL-TRNA SYNTHETASE"/>
    <property type="match status" value="1"/>
</dbReference>
<dbReference type="PROSITE" id="PS00178">
    <property type="entry name" value="AA_TRNA_LIGASE_I"/>
    <property type="match status" value="1"/>
</dbReference>
<evidence type="ECO:0000256" key="9">
    <source>
        <dbReference type="ARBA" id="ARBA00048248"/>
    </source>
</evidence>
<dbReference type="Gene3D" id="3.40.50.620">
    <property type="entry name" value="HUPs"/>
    <property type="match status" value="1"/>
</dbReference>
<keyword evidence="5 10" id="KW-0547">Nucleotide-binding</keyword>
<comment type="similarity">
    <text evidence="2 10">Belongs to the class-I aminoacyl-tRNA synthetase family.</text>
</comment>
<dbReference type="Gene3D" id="1.10.240.10">
    <property type="entry name" value="Tyrosyl-Transfer RNA Synthetase"/>
    <property type="match status" value="1"/>
</dbReference>
<dbReference type="InterPro" id="IPR014729">
    <property type="entry name" value="Rossmann-like_a/b/a_fold"/>
</dbReference>
<dbReference type="CDD" id="cd00805">
    <property type="entry name" value="TyrRS_core"/>
    <property type="match status" value="1"/>
</dbReference>
<evidence type="ECO:0000256" key="3">
    <source>
        <dbReference type="ARBA" id="ARBA00022598"/>
    </source>
</evidence>
<reference evidence="13 14" key="1">
    <citation type="journal article" date="2016" name="Genome Biol. Evol.">
        <title>Divergent and convergent evolution of fungal pathogenicity.</title>
        <authorList>
            <person name="Shang Y."/>
            <person name="Xiao G."/>
            <person name="Zheng P."/>
            <person name="Cen K."/>
            <person name="Zhan S."/>
            <person name="Wang C."/>
        </authorList>
    </citation>
    <scope>NUCLEOTIDE SEQUENCE [LARGE SCALE GENOMIC DNA]</scope>
    <source>
        <strain evidence="13 14">RCEF 1005</strain>
    </source>
</reference>
<evidence type="ECO:0000256" key="5">
    <source>
        <dbReference type="ARBA" id="ARBA00022741"/>
    </source>
</evidence>
<dbReference type="GO" id="GO:0004831">
    <property type="term" value="F:tyrosine-tRNA ligase activity"/>
    <property type="evidence" value="ECO:0007669"/>
    <property type="project" value="UniProtKB-EC"/>
</dbReference>
<accession>A0A162KXF8</accession>
<keyword evidence="4" id="KW-0507">mRNA processing</keyword>
<dbReference type="GO" id="GO:0005759">
    <property type="term" value="C:mitochondrial matrix"/>
    <property type="evidence" value="ECO:0007669"/>
    <property type="project" value="UniProtKB-SubCell"/>
</dbReference>
<dbReference type="NCBIfam" id="TIGR00234">
    <property type="entry name" value="tyrS"/>
    <property type="match status" value="1"/>
</dbReference>
<dbReference type="InterPro" id="IPR036986">
    <property type="entry name" value="S4_RNA-bd_sf"/>
</dbReference>
<keyword evidence="14" id="KW-1185">Reference proteome</keyword>
<dbReference type="GO" id="GO:0005524">
    <property type="term" value="F:ATP binding"/>
    <property type="evidence" value="ECO:0007669"/>
    <property type="project" value="UniProtKB-KW"/>
</dbReference>
<dbReference type="InterPro" id="IPR002305">
    <property type="entry name" value="aa-tRNA-synth_Ic"/>
</dbReference>
<feature type="compositionally biased region" description="Basic and acidic residues" evidence="11">
    <location>
        <begin position="606"/>
        <end position="635"/>
    </location>
</feature>
<dbReference type="Pfam" id="PF16714">
    <property type="entry name" value="TyrRSs_C"/>
    <property type="match status" value="1"/>
</dbReference>
<keyword evidence="8 10" id="KW-0030">Aminoacyl-tRNA synthetase</keyword>